<comment type="caution">
    <text evidence="3">The sequence shown here is derived from an EMBL/GenBank/DDBJ whole genome shotgun (WGS) entry which is preliminary data.</text>
</comment>
<reference evidence="3 4" key="1">
    <citation type="submission" date="2018-06" db="EMBL/GenBank/DDBJ databases">
        <title>Flavobacterium sp IMCC34762, genome.</title>
        <authorList>
            <person name="Joung Y."/>
            <person name="Cho J."/>
            <person name="Song J."/>
        </authorList>
    </citation>
    <scope>NUCLEOTIDE SEQUENCE [LARGE SCALE GENOMIC DNA]</scope>
    <source>
        <strain evidence="3 4">IMCC34762</strain>
    </source>
</reference>
<evidence type="ECO:0000256" key="2">
    <source>
        <dbReference type="SAM" id="SignalP"/>
    </source>
</evidence>
<sequence length="154" mass="17408">MKKSILTLAIAAFLIGSVVTSCKPNTEKEQAAQDSVDSAKVAVTEAEEDLDEAKRTATAEEWQEFKDSTDAKIEENNAKIAELKLKIKKTGNDIDKAYQRNIDTIEQKNKNLKAKMDSYKNDANSDWQSFKREFNHDMDELGQSLKDFTVNNKN</sequence>
<name>A0A2W7TR05_9FLAO</name>
<dbReference type="AlphaFoldDB" id="A0A2W7TR05"/>
<keyword evidence="2" id="KW-0732">Signal</keyword>
<evidence type="ECO:0000256" key="1">
    <source>
        <dbReference type="SAM" id="Coils"/>
    </source>
</evidence>
<feature type="coiled-coil region" evidence="1">
    <location>
        <begin position="36"/>
        <end position="122"/>
    </location>
</feature>
<dbReference type="OrthoDB" id="1122839at2"/>
<dbReference type="EMBL" id="QKXH01000013">
    <property type="protein sequence ID" value="PZX92054.1"/>
    <property type="molecule type" value="Genomic_DNA"/>
</dbReference>
<protein>
    <recommendedName>
        <fullName evidence="5">Peptidase M23</fullName>
    </recommendedName>
</protein>
<feature type="signal peptide" evidence="2">
    <location>
        <begin position="1"/>
        <end position="21"/>
    </location>
</feature>
<feature type="chain" id="PRO_5016153443" description="Peptidase M23" evidence="2">
    <location>
        <begin position="22"/>
        <end position="154"/>
    </location>
</feature>
<evidence type="ECO:0008006" key="5">
    <source>
        <dbReference type="Google" id="ProtNLM"/>
    </source>
</evidence>
<dbReference type="Proteomes" id="UP000249177">
    <property type="component" value="Unassembled WGS sequence"/>
</dbReference>
<keyword evidence="4" id="KW-1185">Reference proteome</keyword>
<keyword evidence="1" id="KW-0175">Coiled coil</keyword>
<dbReference type="PROSITE" id="PS51257">
    <property type="entry name" value="PROKAR_LIPOPROTEIN"/>
    <property type="match status" value="1"/>
</dbReference>
<gene>
    <name evidence="3" type="ORF">DOS84_17280</name>
</gene>
<dbReference type="RefSeq" id="WP_111411352.1">
    <property type="nucleotide sequence ID" value="NZ_QKXH01000013.1"/>
</dbReference>
<organism evidence="3 4">
    <name type="scientific">Flavobacterium aquariorum</name>
    <dbReference type="NCBI Taxonomy" id="2217670"/>
    <lineage>
        <taxon>Bacteria</taxon>
        <taxon>Pseudomonadati</taxon>
        <taxon>Bacteroidota</taxon>
        <taxon>Flavobacteriia</taxon>
        <taxon>Flavobacteriales</taxon>
        <taxon>Flavobacteriaceae</taxon>
        <taxon>Flavobacterium</taxon>
    </lineage>
</organism>
<evidence type="ECO:0000313" key="3">
    <source>
        <dbReference type="EMBL" id="PZX92054.1"/>
    </source>
</evidence>
<proteinExistence type="predicted"/>
<accession>A0A2W7TR05</accession>
<evidence type="ECO:0000313" key="4">
    <source>
        <dbReference type="Proteomes" id="UP000249177"/>
    </source>
</evidence>